<evidence type="ECO:0000313" key="4">
    <source>
        <dbReference type="Proteomes" id="UP000253606"/>
    </source>
</evidence>
<dbReference type="NCBIfam" id="TIGR03623">
    <property type="entry name" value="probable DNA repair protein"/>
    <property type="match status" value="1"/>
</dbReference>
<proteinExistence type="predicted"/>
<feature type="region of interest" description="Disordered" evidence="1">
    <location>
        <begin position="885"/>
        <end position="904"/>
    </location>
</feature>
<dbReference type="SUPFAM" id="SSF52540">
    <property type="entry name" value="P-loop containing nucleoside triphosphate hydrolases"/>
    <property type="match status" value="1"/>
</dbReference>
<reference evidence="3 4" key="1">
    <citation type="journal article" date="2018" name="Front. Microbiol.">
        <title>Hydrolytic Capabilities as a Key to Environmental Success: Chitinolytic and Cellulolytic Acidobacteria From Acidic Sub-arctic Soils and Boreal Peatlands.</title>
        <authorList>
            <person name="Belova S.E."/>
            <person name="Ravin N.V."/>
            <person name="Pankratov T.A."/>
            <person name="Rakitin A.L."/>
            <person name="Ivanova A.A."/>
            <person name="Beletsky A.V."/>
            <person name="Mardanov A.V."/>
            <person name="Sinninghe Damste J.S."/>
            <person name="Dedysh S.N."/>
        </authorList>
    </citation>
    <scope>NUCLEOTIDE SEQUENCE [LARGE SCALE GENOMIC DNA]</scope>
    <source>
        <strain evidence="3 4">SBC82</strain>
    </source>
</reference>
<dbReference type="InterPro" id="IPR027417">
    <property type="entry name" value="P-loop_NTPase"/>
</dbReference>
<protein>
    <submittedName>
        <fullName evidence="3">RecB family exonuclease</fullName>
    </submittedName>
</protein>
<dbReference type="RefSeq" id="WP_161557302.1">
    <property type="nucleotide sequence ID" value="NZ_CP030840.1"/>
</dbReference>
<dbReference type="GO" id="GO:0004527">
    <property type="term" value="F:exonuclease activity"/>
    <property type="evidence" value="ECO:0007669"/>
    <property type="project" value="UniProtKB-KW"/>
</dbReference>
<dbReference type="AlphaFoldDB" id="A0A2Z5FZM5"/>
<dbReference type="InterPro" id="IPR019925">
    <property type="entry name" value="DNA_repair_protein_predicted"/>
</dbReference>
<organism evidence="3 4">
    <name type="scientific">Acidisarcina polymorpha</name>
    <dbReference type="NCBI Taxonomy" id="2211140"/>
    <lineage>
        <taxon>Bacteria</taxon>
        <taxon>Pseudomonadati</taxon>
        <taxon>Acidobacteriota</taxon>
        <taxon>Terriglobia</taxon>
        <taxon>Terriglobales</taxon>
        <taxon>Acidobacteriaceae</taxon>
        <taxon>Acidisarcina</taxon>
    </lineage>
</organism>
<name>A0A2Z5FZM5_9BACT</name>
<sequence>MVTANARSARGLHRAYAELQRMRGRTAWPTPSIHAWENWLQVVWRHHLLSHSDNPLLLSPWQERAVWQRIVASTGGGDSESIATLAASAWKLLSDFEGHEGRRESWRWATPDAESFRGWAARFERECKSNRWMSRSDLAGWLASAVRISELKLTQDLLLVGFDRTAPAQQRLIDAVRVAGTAVVAAPDTSINQQLRVVQAADLHDELATCAWWARRQIEANPTASIAIIVQNVNALRGEIDRIFRAILMPESIGIESQDAMPFEFSLGLPLKTSPLVKAALLLLQWTHQPLDQSSISWLMTSGFFALSGEDPDEMAALDAEIRKYARLPPKTPLEAFVAHRPRTGSLSANRFLSRMRKLAGMPRETRSDRKETIPEWIDYATSLLRESGWPGTRSLHSVEYQALQRWERLTDELSALGFDSSRVGYAEFVAMLDLYSNETVFSPESRNAPIQILGALEASGQQFDAIWFFGVDDSQWPPKASPHSLLPQRLQRQAAIPHSSLELDWQFSLSVMQRRAASSSISVFSYARRDEAEELRASPLLEVAFGRIASTSSLELRADLQAPQEAPHRRETAAVEDGSLISWPRELAAGGSAILKRQSACAFQAFASRRLGAEEMRVAERGLTPLDRGDILHRVLEAFWAKDNPDDMRLETREELIHAKETGRLPGILSHHIRRVFSDRSGNFQLSEWMTSYLEVEQGRLYSLLSRWLEYEMQRQPFVVLAHEKKIQTEINGLKLNLRVDRIDQVDGGNLIIDYKTGQVSPVMWRGPRPDEPQLPLYAVHGKVEDLLGVLFAEIRARKIGLCGHVADSAVTVTSSGKRQKRPSKISLDDDVLGEWSDVLAELADQFLRGDAAVAPKAYPKTCTYCALGPLCRVAETPVVLEFEEGDQENDVDPGDPVNDESE</sequence>
<feature type="domain" description="PD-(D/E)XK endonuclease-like" evidence="2">
    <location>
        <begin position="600"/>
        <end position="874"/>
    </location>
</feature>
<dbReference type="EMBL" id="CP030840">
    <property type="protein sequence ID" value="AXC11855.1"/>
    <property type="molecule type" value="Genomic_DNA"/>
</dbReference>
<dbReference type="Pfam" id="PF12705">
    <property type="entry name" value="PDDEXK_1"/>
    <property type="match status" value="1"/>
</dbReference>
<evidence type="ECO:0000259" key="2">
    <source>
        <dbReference type="Pfam" id="PF12705"/>
    </source>
</evidence>
<evidence type="ECO:0000256" key="1">
    <source>
        <dbReference type="SAM" id="MobiDB-lite"/>
    </source>
</evidence>
<dbReference type="KEGG" id="abas:ACPOL_2535"/>
<accession>A0A2Z5FZM5</accession>
<dbReference type="InterPro" id="IPR038726">
    <property type="entry name" value="PDDEXK_AddAB-type"/>
</dbReference>
<keyword evidence="3" id="KW-0378">Hydrolase</keyword>
<keyword evidence="3" id="KW-0540">Nuclease</keyword>
<dbReference type="Gene3D" id="3.90.320.10">
    <property type="match status" value="1"/>
</dbReference>
<dbReference type="InterPro" id="IPR011604">
    <property type="entry name" value="PDDEXK-like_dom_sf"/>
</dbReference>
<dbReference type="Proteomes" id="UP000253606">
    <property type="component" value="Chromosome"/>
</dbReference>
<keyword evidence="3" id="KW-0269">Exonuclease</keyword>
<keyword evidence="4" id="KW-1185">Reference proteome</keyword>
<gene>
    <name evidence="3" type="ORF">ACPOL_2535</name>
</gene>
<evidence type="ECO:0000313" key="3">
    <source>
        <dbReference type="EMBL" id="AXC11855.1"/>
    </source>
</evidence>